<dbReference type="AlphaFoldDB" id="A0A194SD91"/>
<name>A0A194SD91_RHOGW</name>
<sequence length="102" mass="10969">MSDPAPPPPPPRAPLSDAEIASGLKALRQNFKVAAIAHWAVLFGHHVGFEFDTEAFELDLLGVKPDTQVPELLGKILNTLANDRNTKCVLACPLAPHLATPR</sequence>
<gene>
    <name evidence="1" type="ORF">RHOBADRAFT_41251</name>
</gene>
<accession>A0A194SD91</accession>
<dbReference type="STRING" id="578459.A0A194SD91"/>
<keyword evidence="2" id="KW-1185">Reference proteome</keyword>
<reference evidence="1 2" key="1">
    <citation type="journal article" date="2015" name="Front. Microbiol.">
        <title>Genome sequence of the plant growth promoting endophytic yeast Rhodotorula graminis WP1.</title>
        <authorList>
            <person name="Firrincieli A."/>
            <person name="Otillar R."/>
            <person name="Salamov A."/>
            <person name="Schmutz J."/>
            <person name="Khan Z."/>
            <person name="Redman R.S."/>
            <person name="Fleck N.D."/>
            <person name="Lindquist E."/>
            <person name="Grigoriev I.V."/>
            <person name="Doty S.L."/>
        </authorList>
    </citation>
    <scope>NUCLEOTIDE SEQUENCE [LARGE SCALE GENOMIC DNA]</scope>
    <source>
        <strain evidence="1 2">WP1</strain>
    </source>
</reference>
<protein>
    <submittedName>
        <fullName evidence="1">Uncharacterized protein</fullName>
    </submittedName>
</protein>
<evidence type="ECO:0000313" key="1">
    <source>
        <dbReference type="EMBL" id="KPV78708.1"/>
    </source>
</evidence>
<evidence type="ECO:0000313" key="2">
    <source>
        <dbReference type="Proteomes" id="UP000053890"/>
    </source>
</evidence>
<dbReference type="EMBL" id="KQ474073">
    <property type="protein sequence ID" value="KPV78708.1"/>
    <property type="molecule type" value="Genomic_DNA"/>
</dbReference>
<organism evidence="1 2">
    <name type="scientific">Rhodotorula graminis (strain WP1)</name>
    <dbReference type="NCBI Taxonomy" id="578459"/>
    <lineage>
        <taxon>Eukaryota</taxon>
        <taxon>Fungi</taxon>
        <taxon>Dikarya</taxon>
        <taxon>Basidiomycota</taxon>
        <taxon>Pucciniomycotina</taxon>
        <taxon>Microbotryomycetes</taxon>
        <taxon>Sporidiobolales</taxon>
        <taxon>Sporidiobolaceae</taxon>
        <taxon>Rhodotorula</taxon>
    </lineage>
</organism>
<dbReference type="OrthoDB" id="303107at2759"/>
<proteinExistence type="predicted"/>
<dbReference type="GeneID" id="28974292"/>
<dbReference type="RefSeq" id="XP_018274757.1">
    <property type="nucleotide sequence ID" value="XM_018413843.1"/>
</dbReference>
<dbReference type="Proteomes" id="UP000053890">
    <property type="component" value="Unassembled WGS sequence"/>
</dbReference>